<keyword evidence="1" id="KW-0472">Membrane</keyword>
<keyword evidence="1" id="KW-0812">Transmembrane</keyword>
<accession>A0A6J4JBC3</accession>
<keyword evidence="1" id="KW-1133">Transmembrane helix</keyword>
<dbReference type="AlphaFoldDB" id="A0A6J4JBC3"/>
<evidence type="ECO:0000313" key="2">
    <source>
        <dbReference type="EMBL" id="CAA9272958.1"/>
    </source>
</evidence>
<proteinExistence type="predicted"/>
<dbReference type="EMBL" id="CADCTR010000935">
    <property type="protein sequence ID" value="CAA9272958.1"/>
    <property type="molecule type" value="Genomic_DNA"/>
</dbReference>
<organism evidence="2">
    <name type="scientific">uncultured Chloroflexia bacterium</name>
    <dbReference type="NCBI Taxonomy" id="1672391"/>
    <lineage>
        <taxon>Bacteria</taxon>
        <taxon>Bacillati</taxon>
        <taxon>Chloroflexota</taxon>
        <taxon>Chloroflexia</taxon>
        <taxon>environmental samples</taxon>
    </lineage>
</organism>
<feature type="transmembrane region" description="Helical" evidence="1">
    <location>
        <begin position="12"/>
        <end position="34"/>
    </location>
</feature>
<gene>
    <name evidence="2" type="ORF">AVDCRST_MAG93-2729</name>
</gene>
<evidence type="ECO:0000256" key="1">
    <source>
        <dbReference type="SAM" id="Phobius"/>
    </source>
</evidence>
<reference evidence="2" key="1">
    <citation type="submission" date="2020-02" db="EMBL/GenBank/DDBJ databases">
        <authorList>
            <person name="Meier V. D."/>
        </authorList>
    </citation>
    <scope>NUCLEOTIDE SEQUENCE</scope>
    <source>
        <strain evidence="2">AVDCRST_MAG93</strain>
    </source>
</reference>
<protein>
    <submittedName>
        <fullName evidence="2">Uncharacterized protein</fullName>
    </submittedName>
</protein>
<name>A0A6J4JBC3_9CHLR</name>
<sequence>MRDQIYSKEALIYVAIPLTMIISGGPSSAVGGHFERSTIQ</sequence>